<proteinExistence type="predicted"/>
<feature type="domain" description="GGDEF" evidence="5">
    <location>
        <begin position="165"/>
        <end position="293"/>
    </location>
</feature>
<keyword evidence="6" id="KW-0548">Nucleotidyltransferase</keyword>
<feature type="domain" description="PAS" evidence="3">
    <location>
        <begin position="7"/>
        <end position="77"/>
    </location>
</feature>
<dbReference type="InterPro" id="IPR013656">
    <property type="entry name" value="PAS_4"/>
</dbReference>
<dbReference type="NCBIfam" id="TIGR00254">
    <property type="entry name" value="GGDEF"/>
    <property type="match status" value="1"/>
</dbReference>
<dbReference type="PANTHER" id="PTHR45138">
    <property type="entry name" value="REGULATORY COMPONENTS OF SENSORY TRANSDUCTION SYSTEM"/>
    <property type="match status" value="1"/>
</dbReference>
<dbReference type="SMART" id="SM00267">
    <property type="entry name" value="GGDEF"/>
    <property type="match status" value="1"/>
</dbReference>
<dbReference type="SUPFAM" id="SSF55073">
    <property type="entry name" value="Nucleotide cyclase"/>
    <property type="match status" value="1"/>
</dbReference>
<dbReference type="NCBIfam" id="TIGR00229">
    <property type="entry name" value="sensory_box"/>
    <property type="match status" value="1"/>
</dbReference>
<dbReference type="InterPro" id="IPR029787">
    <property type="entry name" value="Nucleotide_cyclase"/>
</dbReference>
<accession>A0ABU1FXD8</accession>
<keyword evidence="7" id="KW-1185">Reference proteome</keyword>
<comment type="catalytic activity">
    <reaction evidence="2">
        <text>2 GTP = 3',3'-c-di-GMP + 2 diphosphate</text>
        <dbReference type="Rhea" id="RHEA:24898"/>
        <dbReference type="ChEBI" id="CHEBI:33019"/>
        <dbReference type="ChEBI" id="CHEBI:37565"/>
        <dbReference type="ChEBI" id="CHEBI:58805"/>
        <dbReference type="EC" id="2.7.7.65"/>
    </reaction>
</comment>
<name>A0ABU1FXD8_9GAMM</name>
<dbReference type="PROSITE" id="PS50887">
    <property type="entry name" value="GGDEF"/>
    <property type="match status" value="1"/>
</dbReference>
<dbReference type="SMART" id="SM00091">
    <property type="entry name" value="PAS"/>
    <property type="match status" value="1"/>
</dbReference>
<sequence length="293" mass="32877">MPLTLTHPDNVPRLVHAAPIGICITNDAGIFEMVNPAYCEFYGYREEELLGRHFTLVVPEAMRERLSELHRRFIQGEELHELREEWEVVRRDGETRSIIAEAARIMDDAGGVKKVTFITDITERKALERRLDFLARHDELTGLLNRRAGMERLEEEIDRSGRHGTALCVATLDLDHFKQINDRHGHGVGDEALQAAAELMRAELRRYDVIARMGGEEFLAILPGASPAEAEHGIERLRARLAAATLTRRGLTLTLSAGIAALDADATGHRLLERADRALYRAKLAGRNRVLVA</sequence>
<dbReference type="PROSITE" id="PS50112">
    <property type="entry name" value="PAS"/>
    <property type="match status" value="1"/>
</dbReference>
<comment type="caution">
    <text evidence="6">The sequence shown here is derived from an EMBL/GenBank/DDBJ whole genome shotgun (WGS) entry which is preliminary data.</text>
</comment>
<dbReference type="RefSeq" id="WP_309650942.1">
    <property type="nucleotide sequence ID" value="NZ_JARWAK010000001.1"/>
</dbReference>
<evidence type="ECO:0000313" key="6">
    <source>
        <dbReference type="EMBL" id="MDR5865345.1"/>
    </source>
</evidence>
<dbReference type="Gene3D" id="3.30.70.270">
    <property type="match status" value="1"/>
</dbReference>
<dbReference type="InterPro" id="IPR043128">
    <property type="entry name" value="Rev_trsase/Diguanyl_cyclase"/>
</dbReference>
<dbReference type="PANTHER" id="PTHR45138:SF9">
    <property type="entry name" value="DIGUANYLATE CYCLASE DGCM-RELATED"/>
    <property type="match status" value="1"/>
</dbReference>
<dbReference type="InterPro" id="IPR000160">
    <property type="entry name" value="GGDEF_dom"/>
</dbReference>
<evidence type="ECO:0000313" key="7">
    <source>
        <dbReference type="Proteomes" id="UP001264519"/>
    </source>
</evidence>
<reference evidence="6 7" key="1">
    <citation type="submission" date="2023-04" db="EMBL/GenBank/DDBJ databases">
        <title>A long-awaited taxogenomic arrangement of the family Halomonadaceae.</title>
        <authorList>
            <person name="De La Haba R."/>
            <person name="Chuvochina M."/>
            <person name="Wittouck S."/>
            <person name="Arahal D.R."/>
            <person name="Sanchez-Porro C."/>
            <person name="Hugenholtz P."/>
            <person name="Ventosa A."/>
        </authorList>
    </citation>
    <scope>NUCLEOTIDE SEQUENCE [LARGE SCALE GENOMIC DNA]</scope>
    <source>
        <strain evidence="6 7">DSM 23530</strain>
    </source>
</reference>
<dbReference type="CDD" id="cd01949">
    <property type="entry name" value="GGDEF"/>
    <property type="match status" value="1"/>
</dbReference>
<dbReference type="PROSITE" id="PS50113">
    <property type="entry name" value="PAC"/>
    <property type="match status" value="1"/>
</dbReference>
<dbReference type="Gene3D" id="3.30.450.20">
    <property type="entry name" value="PAS domain"/>
    <property type="match status" value="1"/>
</dbReference>
<dbReference type="InterPro" id="IPR050469">
    <property type="entry name" value="Diguanylate_Cyclase"/>
</dbReference>
<dbReference type="GO" id="GO:0052621">
    <property type="term" value="F:diguanylate cyclase activity"/>
    <property type="evidence" value="ECO:0007669"/>
    <property type="project" value="UniProtKB-EC"/>
</dbReference>
<dbReference type="InterPro" id="IPR000014">
    <property type="entry name" value="PAS"/>
</dbReference>
<evidence type="ECO:0000259" key="5">
    <source>
        <dbReference type="PROSITE" id="PS50887"/>
    </source>
</evidence>
<evidence type="ECO:0000256" key="2">
    <source>
        <dbReference type="ARBA" id="ARBA00034247"/>
    </source>
</evidence>
<keyword evidence="6" id="KW-0808">Transferase</keyword>
<dbReference type="Proteomes" id="UP001264519">
    <property type="component" value="Unassembled WGS sequence"/>
</dbReference>
<organism evidence="6 7">
    <name type="scientific">Halomonas koreensis</name>
    <dbReference type="NCBI Taxonomy" id="245385"/>
    <lineage>
        <taxon>Bacteria</taxon>
        <taxon>Pseudomonadati</taxon>
        <taxon>Pseudomonadota</taxon>
        <taxon>Gammaproteobacteria</taxon>
        <taxon>Oceanospirillales</taxon>
        <taxon>Halomonadaceae</taxon>
        <taxon>Halomonas</taxon>
    </lineage>
</organism>
<dbReference type="InterPro" id="IPR000700">
    <property type="entry name" value="PAS-assoc_C"/>
</dbReference>
<evidence type="ECO:0000259" key="4">
    <source>
        <dbReference type="PROSITE" id="PS50113"/>
    </source>
</evidence>
<evidence type="ECO:0000259" key="3">
    <source>
        <dbReference type="PROSITE" id="PS50112"/>
    </source>
</evidence>
<feature type="domain" description="PAC" evidence="4">
    <location>
        <begin position="82"/>
        <end position="133"/>
    </location>
</feature>
<dbReference type="EMBL" id="JARWAK010000001">
    <property type="protein sequence ID" value="MDR5865345.1"/>
    <property type="molecule type" value="Genomic_DNA"/>
</dbReference>
<dbReference type="EC" id="2.7.7.65" evidence="1"/>
<protein>
    <recommendedName>
        <fullName evidence="1">diguanylate cyclase</fullName>
        <ecNumber evidence="1">2.7.7.65</ecNumber>
    </recommendedName>
</protein>
<dbReference type="Pfam" id="PF00990">
    <property type="entry name" value="GGDEF"/>
    <property type="match status" value="1"/>
</dbReference>
<gene>
    <name evidence="6" type="ORF">QC818_00900</name>
</gene>
<dbReference type="Pfam" id="PF08448">
    <property type="entry name" value="PAS_4"/>
    <property type="match status" value="1"/>
</dbReference>
<dbReference type="CDD" id="cd00130">
    <property type="entry name" value="PAS"/>
    <property type="match status" value="1"/>
</dbReference>
<evidence type="ECO:0000256" key="1">
    <source>
        <dbReference type="ARBA" id="ARBA00012528"/>
    </source>
</evidence>
<dbReference type="SUPFAM" id="SSF55785">
    <property type="entry name" value="PYP-like sensor domain (PAS domain)"/>
    <property type="match status" value="1"/>
</dbReference>
<dbReference type="InterPro" id="IPR035965">
    <property type="entry name" value="PAS-like_dom_sf"/>
</dbReference>